<protein>
    <recommendedName>
        <fullName evidence="2">C2 domain-containing protein</fullName>
    </recommendedName>
</protein>
<feature type="domain" description="C2" evidence="2">
    <location>
        <begin position="19"/>
        <end position="96"/>
    </location>
</feature>
<dbReference type="InterPro" id="IPR035892">
    <property type="entry name" value="C2_domain_sf"/>
</dbReference>
<dbReference type="EMBL" id="CM026424">
    <property type="protein sequence ID" value="KAG0578603.1"/>
    <property type="molecule type" value="Genomic_DNA"/>
</dbReference>
<feature type="coiled-coil region" evidence="1">
    <location>
        <begin position="197"/>
        <end position="224"/>
    </location>
</feature>
<proteinExistence type="predicted"/>
<gene>
    <name evidence="3" type="ORF">KC19_4G036000</name>
</gene>
<evidence type="ECO:0000313" key="3">
    <source>
        <dbReference type="EMBL" id="KAG0578603.1"/>
    </source>
</evidence>
<dbReference type="Gene3D" id="2.60.40.150">
    <property type="entry name" value="C2 domain"/>
    <property type="match status" value="1"/>
</dbReference>
<reference evidence="3" key="1">
    <citation type="submission" date="2020-06" db="EMBL/GenBank/DDBJ databases">
        <title>WGS assembly of Ceratodon purpureus strain R40.</title>
        <authorList>
            <person name="Carey S.B."/>
            <person name="Jenkins J."/>
            <person name="Shu S."/>
            <person name="Lovell J.T."/>
            <person name="Sreedasyam A."/>
            <person name="Maumus F."/>
            <person name="Tiley G.P."/>
            <person name="Fernandez-Pozo N."/>
            <person name="Barry K."/>
            <person name="Chen C."/>
            <person name="Wang M."/>
            <person name="Lipzen A."/>
            <person name="Daum C."/>
            <person name="Saski C.A."/>
            <person name="Payton A.C."/>
            <person name="Mcbreen J.C."/>
            <person name="Conrad R.E."/>
            <person name="Kollar L.M."/>
            <person name="Olsson S."/>
            <person name="Huttunen S."/>
            <person name="Landis J.B."/>
            <person name="Wickett N.J."/>
            <person name="Johnson M.G."/>
            <person name="Rensing S.A."/>
            <person name="Grimwood J."/>
            <person name="Schmutz J."/>
            <person name="Mcdaniel S.F."/>
        </authorList>
    </citation>
    <scope>NUCLEOTIDE SEQUENCE</scope>
    <source>
        <strain evidence="3">R40</strain>
    </source>
</reference>
<dbReference type="Pfam" id="PF00168">
    <property type="entry name" value="C2"/>
    <property type="match status" value="1"/>
</dbReference>
<accession>A0A8T0I854</accession>
<organism evidence="3 4">
    <name type="scientific">Ceratodon purpureus</name>
    <name type="common">Fire moss</name>
    <name type="synonym">Dicranum purpureum</name>
    <dbReference type="NCBI Taxonomy" id="3225"/>
    <lineage>
        <taxon>Eukaryota</taxon>
        <taxon>Viridiplantae</taxon>
        <taxon>Streptophyta</taxon>
        <taxon>Embryophyta</taxon>
        <taxon>Bryophyta</taxon>
        <taxon>Bryophytina</taxon>
        <taxon>Bryopsida</taxon>
        <taxon>Dicranidae</taxon>
        <taxon>Pseudoditrichales</taxon>
        <taxon>Ditrichaceae</taxon>
        <taxon>Ceratodon</taxon>
    </lineage>
</organism>
<feature type="coiled-coil region" evidence="1">
    <location>
        <begin position="135"/>
        <end position="162"/>
    </location>
</feature>
<dbReference type="AlphaFoldDB" id="A0A8T0I854"/>
<dbReference type="InterPro" id="IPR000008">
    <property type="entry name" value="C2_dom"/>
</dbReference>
<keyword evidence="1" id="KW-0175">Coiled coil</keyword>
<evidence type="ECO:0000313" key="4">
    <source>
        <dbReference type="Proteomes" id="UP000822688"/>
    </source>
</evidence>
<dbReference type="SUPFAM" id="SSF49562">
    <property type="entry name" value="C2 domain (Calcium/lipid-binding domain, CaLB)"/>
    <property type="match status" value="1"/>
</dbReference>
<keyword evidence="4" id="KW-1185">Reference proteome</keyword>
<name>A0A8T0I854_CERPU</name>
<comment type="caution">
    <text evidence="3">The sequence shown here is derived from an EMBL/GenBank/DDBJ whole genome shotgun (WGS) entry which is preliminary data.</text>
</comment>
<sequence length="334" mass="38212">MAGRMVVELESIHLTVKKPYFKGLKAFAVLQYKNEEKRGQPRKLLGMVCNWGESFDFSVEGNPKADCIWMDVYKEKSKRDKLIGRCKILLYEATTQRGEPSRATLPVTADVRTEDNSKDSNVGHLTVLVRYYPSAPLLEAALQKAEERVLKLERELQLKLEHQRAQNVGEAASSSGNTTTTLMHIDSLAATISKVEQLRFQTQIRKLENEMKWAENDARWAENRGKWAANDIKWEENDVNFAVNNANWAENDIKWAENNIKWHECEAKSAEIQAKLNQGILGNCQRIVKADLLNLGYNLKVLLVGAGVWITSKMTNSYERLLLEARYYFWVEGT</sequence>
<dbReference type="Proteomes" id="UP000822688">
    <property type="component" value="Chromosome 4"/>
</dbReference>
<dbReference type="CDD" id="cd00030">
    <property type="entry name" value="C2"/>
    <property type="match status" value="1"/>
</dbReference>
<evidence type="ECO:0000259" key="2">
    <source>
        <dbReference type="Pfam" id="PF00168"/>
    </source>
</evidence>
<evidence type="ECO:0000256" key="1">
    <source>
        <dbReference type="SAM" id="Coils"/>
    </source>
</evidence>